<protein>
    <submittedName>
        <fullName evidence="1">Uncharacterized protein</fullName>
    </submittedName>
</protein>
<dbReference type="EMBL" id="CM001889">
    <property type="protein sequence ID" value="EOY46932.1"/>
    <property type="molecule type" value="Genomic_DNA"/>
</dbReference>
<dbReference type="Proteomes" id="UP000014062">
    <property type="component" value="Chromosome"/>
</dbReference>
<dbReference type="AlphaFoldDB" id="A0A7U9DMX0"/>
<evidence type="ECO:0000313" key="1">
    <source>
        <dbReference type="EMBL" id="EOY46932.1"/>
    </source>
</evidence>
<gene>
    <name evidence="1" type="ORF">SLI_2217</name>
</gene>
<proteinExistence type="predicted"/>
<accession>A0A7U9DMX0</accession>
<evidence type="ECO:0000313" key="2">
    <source>
        <dbReference type="Proteomes" id="UP000014062"/>
    </source>
</evidence>
<organism evidence="1 2">
    <name type="scientific">Streptomyces lividans 1326</name>
    <dbReference type="NCBI Taxonomy" id="1200984"/>
    <lineage>
        <taxon>Bacteria</taxon>
        <taxon>Bacillati</taxon>
        <taxon>Actinomycetota</taxon>
        <taxon>Actinomycetes</taxon>
        <taxon>Kitasatosporales</taxon>
        <taxon>Streptomycetaceae</taxon>
        <taxon>Streptomyces</taxon>
    </lineage>
</organism>
<reference evidence="2" key="1">
    <citation type="journal article" date="2013" name="Genome Biol. Evol.">
        <title>The genome sequence of Streptomyces lividans 66 reveals a novel tRNA-dependent peptide biosynthetic system within a metal-related genomic island.</title>
        <authorList>
            <person name="Cruz-Morales P."/>
            <person name="Vijgenboom E."/>
            <person name="Iruegas-Bocardo F."/>
            <person name="Girard G."/>
            <person name="Yanez-Guerra L.A."/>
            <person name="Ramos-Aboites H.E."/>
            <person name="Pernodet J.L."/>
            <person name="Anne J."/>
            <person name="van Wezel G.P."/>
            <person name="Barona-Gomez F."/>
        </authorList>
    </citation>
    <scope>NUCLEOTIDE SEQUENCE [LARGE SCALE GENOMIC DNA]</scope>
    <source>
        <strain evidence="2">1326</strain>
    </source>
</reference>
<name>A0A7U9DMX0_STRLI</name>
<sequence length="61" mass="6203">MSYTDPKSMTGFEPATVRSKEVSAACAPGTLGLLGLPRSSGRRHGILFAEEVAAARAPGGA</sequence>